<comment type="similarity">
    <text evidence="1 4">Belongs to the short-chain dehydrogenases/reductases (SDR) family.</text>
</comment>
<dbReference type="InterPro" id="IPR057326">
    <property type="entry name" value="KR_dom"/>
</dbReference>
<evidence type="ECO:0000313" key="7">
    <source>
        <dbReference type="Proteomes" id="UP001108027"/>
    </source>
</evidence>
<organism evidence="6 7">
    <name type="scientific">Alloalcanivorax marinus</name>
    <dbReference type="NCBI Taxonomy" id="1177169"/>
    <lineage>
        <taxon>Bacteria</taxon>
        <taxon>Pseudomonadati</taxon>
        <taxon>Pseudomonadota</taxon>
        <taxon>Gammaproteobacteria</taxon>
        <taxon>Oceanospirillales</taxon>
        <taxon>Alcanivoracaceae</taxon>
        <taxon>Alloalcanivorax</taxon>
    </lineage>
</organism>
<accession>A0A9Q3UP21</accession>
<dbReference type="AlphaFoldDB" id="A0A9Q3UP21"/>
<evidence type="ECO:0000256" key="1">
    <source>
        <dbReference type="ARBA" id="ARBA00006484"/>
    </source>
</evidence>
<dbReference type="Gene3D" id="3.40.50.720">
    <property type="entry name" value="NAD(P)-binding Rossmann-like Domain"/>
    <property type="match status" value="1"/>
</dbReference>
<comment type="caution">
    <text evidence="6">The sequence shown here is derived from an EMBL/GenBank/DDBJ whole genome shotgun (WGS) entry which is preliminary data.</text>
</comment>
<keyword evidence="2" id="KW-0521">NADP</keyword>
<dbReference type="GO" id="GO:0016491">
    <property type="term" value="F:oxidoreductase activity"/>
    <property type="evidence" value="ECO:0007669"/>
    <property type="project" value="UniProtKB-KW"/>
</dbReference>
<dbReference type="InterPro" id="IPR036291">
    <property type="entry name" value="NAD(P)-bd_dom_sf"/>
</dbReference>
<evidence type="ECO:0000313" key="6">
    <source>
        <dbReference type="EMBL" id="MCC4308488.1"/>
    </source>
</evidence>
<evidence type="ECO:0000256" key="2">
    <source>
        <dbReference type="ARBA" id="ARBA00022857"/>
    </source>
</evidence>
<dbReference type="PRINTS" id="PR00081">
    <property type="entry name" value="GDHRDH"/>
</dbReference>
<name>A0A9Q3UP21_9GAMM</name>
<proteinExistence type="inferred from homology"/>
<dbReference type="CDD" id="cd05233">
    <property type="entry name" value="SDR_c"/>
    <property type="match status" value="1"/>
</dbReference>
<dbReference type="InterPro" id="IPR002347">
    <property type="entry name" value="SDR_fam"/>
</dbReference>
<keyword evidence="3" id="KW-0560">Oxidoreductase</keyword>
<sequence>MNSKPVMLITGAAHGLGRALAERAIDGHRVALFDRDEAAGRATAEALRLAGGEVLFLHGDVSSERDLRQAVERIQRRWGRLDVLINNAGLAAAGPFEALDEQSWEAPWRVNVMGAVYGCRAALTLMKRQGHGQLVNVAALAGLTAPPGMASYVACNAALIRLSEALAAELSVLGIRVSVVCPDLFPSDLDQRMAGADALSRARLQRALRRAPDSAGQVAERILAALPKAPLHILPQREAKKAWRRKRRRPARFLEAMKEKARRLRRHT</sequence>
<evidence type="ECO:0000256" key="4">
    <source>
        <dbReference type="RuleBase" id="RU000363"/>
    </source>
</evidence>
<dbReference type="PRINTS" id="PR00080">
    <property type="entry name" value="SDRFAMILY"/>
</dbReference>
<dbReference type="PANTHER" id="PTHR43391:SF14">
    <property type="entry name" value="DEHYDROGENASE_REDUCTASE SDR FAMILY PROTEIN 7-LIKE"/>
    <property type="match status" value="1"/>
</dbReference>
<protein>
    <submittedName>
        <fullName evidence="6">SDR family NAD(P)-dependent oxidoreductase</fullName>
    </submittedName>
</protein>
<feature type="domain" description="Ketoreductase" evidence="5">
    <location>
        <begin position="5"/>
        <end position="185"/>
    </location>
</feature>
<dbReference type="Proteomes" id="UP001108027">
    <property type="component" value="Unassembled WGS sequence"/>
</dbReference>
<gene>
    <name evidence="6" type="ORF">LL252_07860</name>
</gene>
<dbReference type="SMART" id="SM00822">
    <property type="entry name" value="PKS_KR"/>
    <property type="match status" value="1"/>
</dbReference>
<dbReference type="EMBL" id="JAJGNA010000007">
    <property type="protein sequence ID" value="MCC4308488.1"/>
    <property type="molecule type" value="Genomic_DNA"/>
</dbReference>
<evidence type="ECO:0000256" key="3">
    <source>
        <dbReference type="ARBA" id="ARBA00023002"/>
    </source>
</evidence>
<dbReference type="SUPFAM" id="SSF51735">
    <property type="entry name" value="NAD(P)-binding Rossmann-fold domains"/>
    <property type="match status" value="1"/>
</dbReference>
<dbReference type="Pfam" id="PF00106">
    <property type="entry name" value="adh_short"/>
    <property type="match status" value="1"/>
</dbReference>
<keyword evidence="7" id="KW-1185">Reference proteome</keyword>
<reference evidence="6" key="1">
    <citation type="submission" date="2021-10" db="EMBL/GenBank/DDBJ databases">
        <title>The diversity and Nitrogen Metabolism of Culturable Nitrate-Utilizing Bacteria Within the Oxygen Minimum Zone of the Changjiang (Yangtze River)Estuary.</title>
        <authorList>
            <person name="Zhang D."/>
            <person name="Zheng J."/>
            <person name="Liu S."/>
            <person name="He W."/>
        </authorList>
    </citation>
    <scope>NUCLEOTIDE SEQUENCE</scope>
    <source>
        <strain evidence="6">FXH-223</strain>
    </source>
</reference>
<evidence type="ECO:0000259" key="5">
    <source>
        <dbReference type="SMART" id="SM00822"/>
    </source>
</evidence>
<dbReference type="RefSeq" id="WP_204427909.1">
    <property type="nucleotide sequence ID" value="NZ_ARXL01000028.1"/>
</dbReference>
<dbReference type="PANTHER" id="PTHR43391">
    <property type="entry name" value="RETINOL DEHYDROGENASE-RELATED"/>
    <property type="match status" value="1"/>
</dbReference>